<dbReference type="Proteomes" id="UP000585609">
    <property type="component" value="Unassembled WGS sequence"/>
</dbReference>
<dbReference type="EMBL" id="BLRW01000433">
    <property type="protein sequence ID" value="GFP24246.1"/>
    <property type="molecule type" value="Genomic_DNA"/>
</dbReference>
<evidence type="ECO:0000313" key="2">
    <source>
        <dbReference type="Proteomes" id="UP000585609"/>
    </source>
</evidence>
<proteinExistence type="predicted"/>
<sequence length="98" mass="10831">MSPFAGSESKKVEKLPGVHGDYYFTLGSVGQDITSIFGKYTQLQELAVGPHYLSLKLDEKIFSLGILFYLRRHNEAEVLVELDVSLGLLIIGSQPMAD</sequence>
<feature type="non-terminal residue" evidence="1">
    <location>
        <position position="98"/>
    </location>
</feature>
<protein>
    <submittedName>
        <fullName evidence="1">Uncharacterized protein</fullName>
    </submittedName>
</protein>
<dbReference type="AlphaFoldDB" id="A0A6V8P0D4"/>
<evidence type="ECO:0000313" key="1">
    <source>
        <dbReference type="EMBL" id="GFP24246.1"/>
    </source>
</evidence>
<gene>
    <name evidence="1" type="ORF">HKBW3S09_01713</name>
</gene>
<name>A0A6V8P0D4_9ACTN</name>
<organism evidence="1 2">
    <name type="scientific">Candidatus Hakubella thermalkaliphila</name>
    <dbReference type="NCBI Taxonomy" id="2754717"/>
    <lineage>
        <taxon>Bacteria</taxon>
        <taxon>Bacillati</taxon>
        <taxon>Actinomycetota</taxon>
        <taxon>Actinomycetota incertae sedis</taxon>
        <taxon>Candidatus Hakubellales</taxon>
        <taxon>Candidatus Hakubellaceae</taxon>
        <taxon>Candidatus Hakubella</taxon>
    </lineage>
</organism>
<comment type="caution">
    <text evidence="1">The sequence shown here is derived from an EMBL/GenBank/DDBJ whole genome shotgun (WGS) entry which is preliminary data.</text>
</comment>
<reference evidence="1 2" key="1">
    <citation type="journal article" date="2020" name="Front. Microbiol.">
        <title>Single-cell genomics of novel Actinobacteria with the Wood-Ljungdahl pathway discovered in a serpentinizing system.</title>
        <authorList>
            <person name="Merino N."/>
            <person name="Kawai M."/>
            <person name="Boyd E.S."/>
            <person name="Colman D.R."/>
            <person name="McGlynn S.E."/>
            <person name="Nealson K.H."/>
            <person name="Kurokawa K."/>
            <person name="Hongoh Y."/>
        </authorList>
    </citation>
    <scope>NUCLEOTIDE SEQUENCE [LARGE SCALE GENOMIC DNA]</scope>
    <source>
        <strain evidence="1 2">S09_30</strain>
    </source>
</reference>
<accession>A0A6V8P0D4</accession>